<dbReference type="Proteomes" id="UP001054857">
    <property type="component" value="Unassembled WGS sequence"/>
</dbReference>
<dbReference type="NCBIfam" id="TIGR01030">
    <property type="entry name" value="rpmH_bact"/>
    <property type="match status" value="1"/>
</dbReference>
<evidence type="ECO:0000256" key="2">
    <source>
        <dbReference type="ARBA" id="ARBA00022980"/>
    </source>
</evidence>
<evidence type="ECO:0000256" key="1">
    <source>
        <dbReference type="ARBA" id="ARBA00010111"/>
    </source>
</evidence>
<accession>A0AAD3DLK2</accession>
<dbReference type="PANTHER" id="PTHR14503">
    <property type="entry name" value="MITOCHONDRIAL RIBOSOMAL PROTEIN 34 FAMILY MEMBER"/>
    <property type="match status" value="1"/>
</dbReference>
<dbReference type="EMBL" id="BMAR01000003">
    <property type="protein sequence ID" value="GFR42672.1"/>
    <property type="molecule type" value="Genomic_DNA"/>
</dbReference>
<evidence type="ECO:0000313" key="6">
    <source>
        <dbReference type="EMBL" id="GFR42672.1"/>
    </source>
</evidence>
<keyword evidence="7" id="KW-1185">Reference proteome</keyword>
<gene>
    <name evidence="6" type="ORF">Agub_g3483</name>
</gene>
<dbReference type="HAMAP" id="MF_00391">
    <property type="entry name" value="Ribosomal_bL34"/>
    <property type="match status" value="1"/>
</dbReference>
<evidence type="ECO:0000256" key="3">
    <source>
        <dbReference type="ARBA" id="ARBA00023274"/>
    </source>
</evidence>
<dbReference type="InterPro" id="IPR000271">
    <property type="entry name" value="Ribosomal_bL34"/>
</dbReference>
<dbReference type="GO" id="GO:0005762">
    <property type="term" value="C:mitochondrial large ribosomal subunit"/>
    <property type="evidence" value="ECO:0007669"/>
    <property type="project" value="TreeGrafter"/>
</dbReference>
<keyword evidence="3" id="KW-0687">Ribonucleoprotein</keyword>
<reference evidence="6 7" key="1">
    <citation type="journal article" date="2021" name="Sci. Rep.">
        <title>Genome sequencing of the multicellular alga Astrephomene provides insights into convergent evolution of germ-soma differentiation.</title>
        <authorList>
            <person name="Yamashita S."/>
            <person name="Yamamoto K."/>
            <person name="Matsuzaki R."/>
            <person name="Suzuki S."/>
            <person name="Yamaguchi H."/>
            <person name="Hirooka S."/>
            <person name="Minakuchi Y."/>
            <person name="Miyagishima S."/>
            <person name="Kawachi M."/>
            <person name="Toyoda A."/>
            <person name="Nozaki H."/>
        </authorList>
    </citation>
    <scope>NUCLEOTIDE SEQUENCE [LARGE SCALE GENOMIC DNA]</scope>
    <source>
        <strain evidence="6 7">NIES-4017</strain>
    </source>
</reference>
<organism evidence="6 7">
    <name type="scientific">Astrephomene gubernaculifera</name>
    <dbReference type="NCBI Taxonomy" id="47775"/>
    <lineage>
        <taxon>Eukaryota</taxon>
        <taxon>Viridiplantae</taxon>
        <taxon>Chlorophyta</taxon>
        <taxon>core chlorophytes</taxon>
        <taxon>Chlorophyceae</taxon>
        <taxon>CS clade</taxon>
        <taxon>Chlamydomonadales</taxon>
        <taxon>Astrephomenaceae</taxon>
        <taxon>Astrephomene</taxon>
    </lineage>
</organism>
<dbReference type="Pfam" id="PF00468">
    <property type="entry name" value="Ribosomal_L34"/>
    <property type="match status" value="1"/>
</dbReference>
<proteinExistence type="inferred from homology"/>
<dbReference type="FunFam" id="1.10.287.3980:FF:000001">
    <property type="entry name" value="Mitochondrial ribosomal protein L34"/>
    <property type="match status" value="1"/>
</dbReference>
<evidence type="ECO:0000313" key="7">
    <source>
        <dbReference type="Proteomes" id="UP001054857"/>
    </source>
</evidence>
<comment type="similarity">
    <text evidence="1">Belongs to the bacterial ribosomal protein bL34 family.</text>
</comment>
<dbReference type="AlphaFoldDB" id="A0AAD3DLK2"/>
<feature type="compositionally biased region" description="Pro residues" evidence="5">
    <location>
        <begin position="154"/>
        <end position="164"/>
    </location>
</feature>
<feature type="region of interest" description="Disordered" evidence="5">
    <location>
        <begin position="154"/>
        <end position="206"/>
    </location>
</feature>
<protein>
    <recommendedName>
        <fullName evidence="4">Large ribosomal subunit protein bL34m</fullName>
    </recommendedName>
</protein>
<dbReference type="GO" id="GO:0003735">
    <property type="term" value="F:structural constituent of ribosome"/>
    <property type="evidence" value="ECO:0007669"/>
    <property type="project" value="InterPro"/>
</dbReference>
<name>A0AAD3DLK2_9CHLO</name>
<dbReference type="Gene3D" id="1.10.287.3980">
    <property type="match status" value="1"/>
</dbReference>
<evidence type="ECO:0000256" key="4">
    <source>
        <dbReference type="ARBA" id="ARBA00035274"/>
    </source>
</evidence>
<dbReference type="GO" id="GO:0006412">
    <property type="term" value="P:translation"/>
    <property type="evidence" value="ECO:0007669"/>
    <property type="project" value="InterPro"/>
</dbReference>
<keyword evidence="2" id="KW-0689">Ribosomal protein</keyword>
<sequence length="237" mass="25674">MSTTSIGSRLLPRLWMGMPQMTKPNVGSLGVALSQNNAAASAVLDNDAVSTSARVLVDSFMPASSQLRDKQVLSNFASDQSVDVFFGRGSAPAAQIEPSICLWDSRIVSFNVAQLLATAQRQQQQPLQLLDSLPSRPEPLRAPSGLGIQIPLRSPVPAPAPAPQELPQQLPSTEGEVAPGAAVPLQCGNRGNTYQPSRKKRVNKHGLEKRLSTPQGRDVLLRRLRKGRWRLTVDSFR</sequence>
<dbReference type="PANTHER" id="PTHR14503:SF4">
    <property type="entry name" value="LARGE RIBOSOMAL SUBUNIT PROTEIN BL34M"/>
    <property type="match status" value="1"/>
</dbReference>
<comment type="caution">
    <text evidence="6">The sequence shown here is derived from an EMBL/GenBank/DDBJ whole genome shotgun (WGS) entry which is preliminary data.</text>
</comment>
<evidence type="ECO:0000256" key="5">
    <source>
        <dbReference type="SAM" id="MobiDB-lite"/>
    </source>
</evidence>